<dbReference type="Pfam" id="PF01471">
    <property type="entry name" value="PG_binding_1"/>
    <property type="match status" value="1"/>
</dbReference>
<gene>
    <name evidence="4" type="ORF">SAMN06265368_4074</name>
</gene>
<dbReference type="EMBL" id="OBEL01000006">
    <property type="protein sequence ID" value="SNZ20960.1"/>
    <property type="molecule type" value="Genomic_DNA"/>
</dbReference>
<evidence type="ECO:0000256" key="1">
    <source>
        <dbReference type="SAM" id="Phobius"/>
    </source>
</evidence>
<accession>A0A285PGV0</accession>
<name>A0A285PGV0_9HYPH</name>
<dbReference type="Gene3D" id="1.10.101.10">
    <property type="entry name" value="PGBD-like superfamily/PGBD"/>
    <property type="match status" value="1"/>
</dbReference>
<reference evidence="4 5" key="1">
    <citation type="submission" date="2017-09" db="EMBL/GenBank/DDBJ databases">
        <authorList>
            <person name="Ehlers B."/>
            <person name="Leendertz F.H."/>
        </authorList>
    </citation>
    <scope>NUCLEOTIDE SEQUENCE [LARGE SCALE GENOMIC DNA]</scope>
    <source>
        <strain evidence="4 5">DSM 18289</strain>
    </source>
</reference>
<dbReference type="InterPro" id="IPR036366">
    <property type="entry name" value="PGBDSf"/>
</dbReference>
<dbReference type="RefSeq" id="WP_170956186.1">
    <property type="nucleotide sequence ID" value="NZ_OBEL01000006.1"/>
</dbReference>
<dbReference type="AlphaFoldDB" id="A0A285PGV0"/>
<keyword evidence="1" id="KW-0812">Transmembrane</keyword>
<dbReference type="SUPFAM" id="SSF53955">
    <property type="entry name" value="Lysozyme-like"/>
    <property type="match status" value="1"/>
</dbReference>
<feature type="domain" description="N-acetylmuramidase" evidence="3">
    <location>
        <begin position="21"/>
        <end position="192"/>
    </location>
</feature>
<keyword evidence="1" id="KW-0472">Membrane</keyword>
<sequence>MFTQEVRNLVDDEAKRLNISPAALLSVIEVESAGVSLWSVGHEKLPPIRFEGHYFYRLLSPEKRKIAVRQGLAHSKAGRVKNPRSYKARYALFERAMKIDMDAAIQSISMGLGQVMGAHWERLGYQSPQHMWADVCGSVAGQVRAMILFIEKNNLVCHLKSLNWHKFARAYNGPAYRKNRYATKMAAAYARHSRGEAHANNNAVREWQGQIAALGYDMPVNGRPKARITKDTVMTFQRDHGLVVDGIVGPMTLEAIEDALQAKHLARSSQMKAVVSSTGTGIAISEVTGQTDIVKNVLDKAEEIEGVASTLSRILSYADAVPLPWLLAAALIAAGGYLTWSYFQKSRGTDEGLFA</sequence>
<dbReference type="InterPro" id="IPR023346">
    <property type="entry name" value="Lysozyme-like_dom_sf"/>
</dbReference>
<evidence type="ECO:0000259" key="2">
    <source>
        <dbReference type="Pfam" id="PF01471"/>
    </source>
</evidence>
<proteinExistence type="predicted"/>
<feature type="transmembrane region" description="Helical" evidence="1">
    <location>
        <begin position="323"/>
        <end position="343"/>
    </location>
</feature>
<dbReference type="InterPro" id="IPR024408">
    <property type="entry name" value="Muramidase"/>
</dbReference>
<dbReference type="Proteomes" id="UP000219439">
    <property type="component" value="Unassembled WGS sequence"/>
</dbReference>
<feature type="domain" description="Peptidoglycan binding-like" evidence="2">
    <location>
        <begin position="201"/>
        <end position="256"/>
    </location>
</feature>
<evidence type="ECO:0000313" key="5">
    <source>
        <dbReference type="Proteomes" id="UP000219439"/>
    </source>
</evidence>
<dbReference type="Pfam" id="PF11860">
    <property type="entry name" value="Muramidase"/>
    <property type="match status" value="1"/>
</dbReference>
<evidence type="ECO:0000259" key="3">
    <source>
        <dbReference type="Pfam" id="PF11860"/>
    </source>
</evidence>
<dbReference type="InterPro" id="IPR002477">
    <property type="entry name" value="Peptidoglycan-bd-like"/>
</dbReference>
<evidence type="ECO:0000313" key="4">
    <source>
        <dbReference type="EMBL" id="SNZ20960.1"/>
    </source>
</evidence>
<protein>
    <submittedName>
        <fullName evidence="4">Putative peptidoglycan binding domain-containing protein</fullName>
    </submittedName>
</protein>
<dbReference type="SUPFAM" id="SSF47090">
    <property type="entry name" value="PGBD-like"/>
    <property type="match status" value="1"/>
</dbReference>
<dbReference type="InterPro" id="IPR036365">
    <property type="entry name" value="PGBD-like_sf"/>
</dbReference>
<keyword evidence="5" id="KW-1185">Reference proteome</keyword>
<keyword evidence="1" id="KW-1133">Transmembrane helix</keyword>
<organism evidence="4 5">
    <name type="scientific">Cohaesibacter gelatinilyticus</name>
    <dbReference type="NCBI Taxonomy" id="372072"/>
    <lineage>
        <taxon>Bacteria</taxon>
        <taxon>Pseudomonadati</taxon>
        <taxon>Pseudomonadota</taxon>
        <taxon>Alphaproteobacteria</taxon>
        <taxon>Hyphomicrobiales</taxon>
        <taxon>Cohaesibacteraceae</taxon>
    </lineage>
</organism>